<feature type="compositionally biased region" description="Basic and acidic residues" evidence="6">
    <location>
        <begin position="19"/>
        <end position="36"/>
    </location>
</feature>
<keyword evidence="10" id="KW-1185">Reference proteome</keyword>
<evidence type="ECO:0000256" key="3">
    <source>
        <dbReference type="ARBA" id="ARBA00022692"/>
    </source>
</evidence>
<proteinExistence type="predicted"/>
<protein>
    <submittedName>
        <fullName evidence="9">RDD family protein</fullName>
    </submittedName>
</protein>
<reference evidence="9" key="1">
    <citation type="submission" date="2020-12" db="EMBL/GenBank/DDBJ databases">
        <title>Vagococcus allomyrinae sp. nov. and Enterococcus lavae sp. nov., isolated from the larvae of Allomyrina dichotoma.</title>
        <authorList>
            <person name="Lee S.D."/>
        </authorList>
    </citation>
    <scope>NUCLEOTIDE SEQUENCE</scope>
    <source>
        <strain evidence="9">BWB3-3</strain>
    </source>
</reference>
<accession>A0A940SUN3</accession>
<comment type="caution">
    <text evidence="9">The sequence shown here is derived from an EMBL/GenBank/DDBJ whole genome shotgun (WGS) entry which is preliminary data.</text>
</comment>
<evidence type="ECO:0000256" key="6">
    <source>
        <dbReference type="SAM" id="MobiDB-lite"/>
    </source>
</evidence>
<feature type="transmembrane region" description="Helical" evidence="7">
    <location>
        <begin position="83"/>
        <end position="105"/>
    </location>
</feature>
<sequence length="229" mass="25867">MARESQNERQELPETDGTSAERDEPKPLPKKVEKNAADFLIQNRGKREEQQYSQAEKADNQKSWQRFIEPPQRQRAYHHFPHYFYAGFWIRAFAFLVDILCISLISSILLNGILSFVGLKAGGNLTPYGLLSLAIYLGYFVLMTKFTNGQTIGKMIFGIQVVCFKEENLSWATVLVREGACRFILKSGLGLIGYLPAAFTPTKQHLGDFLSDTSVVTLNSIKAYNGVKF</sequence>
<dbReference type="InterPro" id="IPR051791">
    <property type="entry name" value="Pra-immunoreactive"/>
</dbReference>
<evidence type="ECO:0000256" key="1">
    <source>
        <dbReference type="ARBA" id="ARBA00004651"/>
    </source>
</evidence>
<feature type="compositionally biased region" description="Basic and acidic residues" evidence="6">
    <location>
        <begin position="45"/>
        <end position="60"/>
    </location>
</feature>
<evidence type="ECO:0000256" key="5">
    <source>
        <dbReference type="ARBA" id="ARBA00023136"/>
    </source>
</evidence>
<feature type="domain" description="RDD" evidence="8">
    <location>
        <begin position="85"/>
        <end position="211"/>
    </location>
</feature>
<dbReference type="GO" id="GO:0005886">
    <property type="term" value="C:plasma membrane"/>
    <property type="evidence" value="ECO:0007669"/>
    <property type="project" value="UniProtKB-SubCell"/>
</dbReference>
<evidence type="ECO:0000259" key="8">
    <source>
        <dbReference type="Pfam" id="PF06271"/>
    </source>
</evidence>
<dbReference type="InterPro" id="IPR010432">
    <property type="entry name" value="RDD"/>
</dbReference>
<dbReference type="PANTHER" id="PTHR36115">
    <property type="entry name" value="PROLINE-RICH ANTIGEN HOMOLOG-RELATED"/>
    <property type="match status" value="1"/>
</dbReference>
<dbReference type="EMBL" id="JAEEGA010000006">
    <property type="protein sequence ID" value="MBP1041490.1"/>
    <property type="molecule type" value="Genomic_DNA"/>
</dbReference>
<evidence type="ECO:0000313" key="10">
    <source>
        <dbReference type="Proteomes" id="UP000674938"/>
    </source>
</evidence>
<gene>
    <name evidence="9" type="ORF">I6N95_10775</name>
</gene>
<keyword evidence="3 7" id="KW-0812">Transmembrane</keyword>
<dbReference type="PANTHER" id="PTHR36115:SF9">
    <property type="entry name" value="LMO1584 PROTEIN"/>
    <property type="match status" value="1"/>
</dbReference>
<keyword evidence="2" id="KW-1003">Cell membrane</keyword>
<evidence type="ECO:0000256" key="4">
    <source>
        <dbReference type="ARBA" id="ARBA00022989"/>
    </source>
</evidence>
<name>A0A940SUN3_9ENTE</name>
<organism evidence="9 10">
    <name type="scientific">Vagococcus allomyrinae</name>
    <dbReference type="NCBI Taxonomy" id="2794353"/>
    <lineage>
        <taxon>Bacteria</taxon>
        <taxon>Bacillati</taxon>
        <taxon>Bacillota</taxon>
        <taxon>Bacilli</taxon>
        <taxon>Lactobacillales</taxon>
        <taxon>Enterococcaceae</taxon>
        <taxon>Vagococcus</taxon>
    </lineage>
</organism>
<feature type="region of interest" description="Disordered" evidence="6">
    <location>
        <begin position="1"/>
        <end position="64"/>
    </location>
</feature>
<evidence type="ECO:0000256" key="7">
    <source>
        <dbReference type="SAM" id="Phobius"/>
    </source>
</evidence>
<dbReference type="Pfam" id="PF06271">
    <property type="entry name" value="RDD"/>
    <property type="match status" value="1"/>
</dbReference>
<keyword evidence="4 7" id="KW-1133">Transmembrane helix</keyword>
<evidence type="ECO:0000313" key="9">
    <source>
        <dbReference type="EMBL" id="MBP1041490.1"/>
    </source>
</evidence>
<comment type="subcellular location">
    <subcellularLocation>
        <location evidence="1">Cell membrane</location>
        <topology evidence="1">Multi-pass membrane protein</topology>
    </subcellularLocation>
</comment>
<keyword evidence="5 7" id="KW-0472">Membrane</keyword>
<feature type="compositionally biased region" description="Basic and acidic residues" evidence="6">
    <location>
        <begin position="1"/>
        <end position="12"/>
    </location>
</feature>
<dbReference type="Proteomes" id="UP000674938">
    <property type="component" value="Unassembled WGS sequence"/>
</dbReference>
<feature type="transmembrane region" description="Helical" evidence="7">
    <location>
        <begin position="125"/>
        <end position="142"/>
    </location>
</feature>
<dbReference type="AlphaFoldDB" id="A0A940SUN3"/>
<evidence type="ECO:0000256" key="2">
    <source>
        <dbReference type="ARBA" id="ARBA00022475"/>
    </source>
</evidence>